<feature type="domain" description="Utp8 beta-propeller" evidence="1">
    <location>
        <begin position="1"/>
        <end position="310"/>
    </location>
</feature>
<dbReference type="InterPro" id="IPR053881">
    <property type="entry name" value="Utp8_C"/>
</dbReference>
<evidence type="ECO:0000259" key="2">
    <source>
        <dbReference type="Pfam" id="PF22542"/>
    </source>
</evidence>
<evidence type="ECO:0000313" key="4">
    <source>
        <dbReference type="Proteomes" id="UP000182444"/>
    </source>
</evidence>
<dbReference type="VEuPathDB" id="FungiDB:YALI1_F29944g"/>
<dbReference type="Proteomes" id="UP000182444">
    <property type="component" value="Chromosome 1F"/>
</dbReference>
<name>A0A1D8NPL4_YARLL</name>
<dbReference type="EMBL" id="CP017558">
    <property type="protein sequence ID" value="AOW07579.1"/>
    <property type="molecule type" value="Genomic_DNA"/>
</dbReference>
<feature type="domain" description="Utp8 C-terminal" evidence="2">
    <location>
        <begin position="395"/>
        <end position="644"/>
    </location>
</feature>
<evidence type="ECO:0000313" key="3">
    <source>
        <dbReference type="EMBL" id="AOW07579.1"/>
    </source>
</evidence>
<evidence type="ECO:0000259" key="1">
    <source>
        <dbReference type="Pfam" id="PF10395"/>
    </source>
</evidence>
<accession>A0A1D8NPL4</accession>
<sequence>MPPLTEPFVLCDLPQSSLTVADKVAVPGRSAGSQYLLGISHSQAALYELTPSPRSVWTHFLSLTQAVCAITQYAPSTKTGVVYVSIRDRKKFFVERVEQCVDSEDGNKSALTLSEAAVAVGTSSDDSRIYLVTESGHVKVAPVSLFGQAGSGDKIPTLFDAGAKQITEYSLFMPDSRTDEFSDGLVVLVLGSRDSYRAVLLGLKSSGCVVLADKVLKDIATDSKPAFSAVDNVLSCFSNTTLYSFALPSLKVTTQIERPEGVSGNSSILAIDSRTTLLSSNDKLTLVDTYYESIVTEVDASQLSLLSFYPDTQTVLGVQPQKGGFCVSGVTVDLSSGSSLLDSVARGQGLQTSATREQQRQHDWRMSNIHMAKTYRLESDFANLSGYDVVVKAAKKSQKQSQALMETLKASQGAAFDSALLKYMKHKKWLKQNPDLAFTVYEERDDAQIDNFLMDQICSLLFDNYEDSEPVLKADPPVKALTYLLTHSLFPTNRFPNLLDTFESHPFLQRQALVNAPALPCSTLVKALASSVSDEIVNDAVVRLLEEFRPTEVTKTIRKEISNLNGLVERLQKMDAGWALIPCVIDAGGLLGWNLETIQELKKSLKSELQTQTESAQTVAMVDALKLRMMAQERVAMREQYIEKGDDKLDASYVVEKLHI</sequence>
<dbReference type="InterPro" id="IPR018843">
    <property type="entry name" value="Utp8_b-prop"/>
</dbReference>
<dbReference type="eggNOG" id="ENOG502QQ4S">
    <property type="taxonomic scope" value="Eukaryota"/>
</dbReference>
<dbReference type="GeneID" id="2908810"/>
<organism evidence="3 4">
    <name type="scientific">Yarrowia lipolytica</name>
    <name type="common">Candida lipolytica</name>
    <dbReference type="NCBI Taxonomy" id="4952"/>
    <lineage>
        <taxon>Eukaryota</taxon>
        <taxon>Fungi</taxon>
        <taxon>Dikarya</taxon>
        <taxon>Ascomycota</taxon>
        <taxon>Saccharomycotina</taxon>
        <taxon>Dipodascomycetes</taxon>
        <taxon>Dipodascales</taxon>
        <taxon>Dipodascales incertae sedis</taxon>
        <taxon>Yarrowia</taxon>
    </lineage>
</organism>
<dbReference type="Pfam" id="PF22542">
    <property type="entry name" value="Utp8_C"/>
    <property type="match status" value="1"/>
</dbReference>
<dbReference type="Pfam" id="PF10395">
    <property type="entry name" value="Utp8_b_propeller"/>
    <property type="match status" value="1"/>
</dbReference>
<dbReference type="AlphaFoldDB" id="A0A1D8NPL4"/>
<proteinExistence type="predicted"/>
<dbReference type="KEGG" id="yli:2908810"/>
<reference evidence="3 4" key="1">
    <citation type="journal article" date="2016" name="PLoS ONE">
        <title>Sequence Assembly of Yarrowia lipolytica Strain W29/CLIB89 Shows Transposable Element Diversity.</title>
        <authorList>
            <person name="Magnan C."/>
            <person name="Yu J."/>
            <person name="Chang I."/>
            <person name="Jahn E."/>
            <person name="Kanomata Y."/>
            <person name="Wu J."/>
            <person name="Zeller M."/>
            <person name="Oakes M."/>
            <person name="Baldi P."/>
            <person name="Sandmeyer S."/>
        </authorList>
    </citation>
    <scope>NUCLEOTIDE SEQUENCE [LARGE SCALE GENOMIC DNA]</scope>
    <source>
        <strain evidence="4">CLIB89(W29)</strain>
    </source>
</reference>
<gene>
    <name evidence="3" type="ORF">YALI1_F29944g</name>
</gene>
<dbReference type="RefSeq" id="XP_505764.2">
    <property type="nucleotide sequence ID" value="XM_505764.3"/>
</dbReference>
<evidence type="ECO:0008006" key="5">
    <source>
        <dbReference type="Google" id="ProtNLM"/>
    </source>
</evidence>
<protein>
    <recommendedName>
        <fullName evidence="5">U3 small nucleolar RNA-associated protein 8</fullName>
    </recommendedName>
</protein>
<dbReference type="VEuPathDB" id="FungiDB:YALI0_F22759g"/>